<dbReference type="Gene3D" id="3.40.50.300">
    <property type="entry name" value="P-loop containing nucleotide triphosphate hydrolases"/>
    <property type="match status" value="1"/>
</dbReference>
<dbReference type="Pfam" id="PF13307">
    <property type="entry name" value="Helicase_C_2"/>
    <property type="match status" value="1"/>
</dbReference>
<gene>
    <name evidence="3" type="ORF">METZ01_LOCUS388942</name>
</gene>
<dbReference type="SMART" id="SM00491">
    <property type="entry name" value="HELICc2"/>
    <property type="match status" value="1"/>
</dbReference>
<evidence type="ECO:0000256" key="1">
    <source>
        <dbReference type="SAM" id="Phobius"/>
    </source>
</evidence>
<accession>A0A382UQV4</accession>
<keyword evidence="1" id="KW-0472">Membrane</keyword>
<keyword evidence="1" id="KW-1133">Transmembrane helix</keyword>
<dbReference type="GO" id="GO:0003676">
    <property type="term" value="F:nucleic acid binding"/>
    <property type="evidence" value="ECO:0007669"/>
    <property type="project" value="InterPro"/>
</dbReference>
<dbReference type="EMBL" id="UINC01145764">
    <property type="protein sequence ID" value="SVD36088.1"/>
    <property type="molecule type" value="Genomic_DNA"/>
</dbReference>
<dbReference type="InterPro" id="IPR027417">
    <property type="entry name" value="P-loop_NTPase"/>
</dbReference>
<feature type="domain" description="ATP-dependent helicase C-terminal" evidence="2">
    <location>
        <begin position="69"/>
        <end position="220"/>
    </location>
</feature>
<dbReference type="GO" id="GO:0016818">
    <property type="term" value="F:hydrolase activity, acting on acid anhydrides, in phosphorus-containing anhydrides"/>
    <property type="evidence" value="ECO:0007669"/>
    <property type="project" value="InterPro"/>
</dbReference>
<dbReference type="SUPFAM" id="SSF52540">
    <property type="entry name" value="P-loop containing nucleoside triphosphate hydrolases"/>
    <property type="match status" value="1"/>
</dbReference>
<name>A0A382UQV4_9ZZZZ</name>
<dbReference type="GO" id="GO:0006139">
    <property type="term" value="P:nucleobase-containing compound metabolic process"/>
    <property type="evidence" value="ECO:0007669"/>
    <property type="project" value="InterPro"/>
</dbReference>
<dbReference type="AlphaFoldDB" id="A0A382UQV4"/>
<evidence type="ECO:0000259" key="2">
    <source>
        <dbReference type="SMART" id="SM00491"/>
    </source>
</evidence>
<dbReference type="InterPro" id="IPR006555">
    <property type="entry name" value="ATP-dep_Helicase_C"/>
</dbReference>
<evidence type="ECO:0000313" key="3">
    <source>
        <dbReference type="EMBL" id="SVD36088.1"/>
    </source>
</evidence>
<sequence>VLITSATLRDGTGDAEEDWSVAEKRVGAHHLLGSPAVRVAVPSPFDHSAATRVMVVNDIDRNDTDQVAGAMLELFVAAGGGALGLFTAIWRLRRVEARLTPALDKTGLSLLAQHVDRLDASTLVEIFRSERDFCLLGTDALRDGVDVPGASLRMVVFDRVPWPRSDILHRTRRAHFGGSSYDDMLVRMKLRQAYGRLVRRTDDFGVFIILDPATPSRLLGAFPDGVSVTRIGLKEAVAETSTFVASKMLL</sequence>
<organism evidence="3">
    <name type="scientific">marine metagenome</name>
    <dbReference type="NCBI Taxonomy" id="408172"/>
    <lineage>
        <taxon>unclassified sequences</taxon>
        <taxon>metagenomes</taxon>
        <taxon>ecological metagenomes</taxon>
    </lineage>
</organism>
<reference evidence="3" key="1">
    <citation type="submission" date="2018-05" db="EMBL/GenBank/DDBJ databases">
        <authorList>
            <person name="Lanie J.A."/>
            <person name="Ng W.-L."/>
            <person name="Kazmierczak K.M."/>
            <person name="Andrzejewski T.M."/>
            <person name="Davidsen T.M."/>
            <person name="Wayne K.J."/>
            <person name="Tettelin H."/>
            <person name="Glass J.I."/>
            <person name="Rusch D."/>
            <person name="Podicherti R."/>
            <person name="Tsui H.-C.T."/>
            <person name="Winkler M.E."/>
        </authorList>
    </citation>
    <scope>NUCLEOTIDE SEQUENCE</scope>
</reference>
<feature type="non-terminal residue" evidence="3">
    <location>
        <position position="1"/>
    </location>
</feature>
<protein>
    <recommendedName>
        <fullName evidence="2">ATP-dependent helicase C-terminal domain-containing protein</fullName>
    </recommendedName>
</protein>
<keyword evidence="1" id="KW-0812">Transmembrane</keyword>
<dbReference type="GO" id="GO:0005524">
    <property type="term" value="F:ATP binding"/>
    <property type="evidence" value="ECO:0007669"/>
    <property type="project" value="InterPro"/>
</dbReference>
<feature type="transmembrane region" description="Helical" evidence="1">
    <location>
        <begin position="67"/>
        <end position="90"/>
    </location>
</feature>
<proteinExistence type="predicted"/>
<dbReference type="GO" id="GO:0004386">
    <property type="term" value="F:helicase activity"/>
    <property type="evidence" value="ECO:0007669"/>
    <property type="project" value="InterPro"/>
</dbReference>